<comment type="subcellular location">
    <subcellularLocation>
        <location evidence="11">Virion</location>
    </subcellularLocation>
    <text evidence="11">All the enzymes and other proteins required to synthesize early mRNAs are packaged within the virion core along with the DNA genome. This is necessary because viral early mRNAs are synthesized within minutes after virus entry into the cell and are extruded through pores in the core particle.</text>
</comment>
<keyword evidence="4 11" id="KW-0240">DNA-directed RNA polymerase</keyword>
<dbReference type="KEGG" id="vg:28340451"/>
<dbReference type="GO" id="GO:0044423">
    <property type="term" value="C:virion component"/>
    <property type="evidence" value="ECO:0007669"/>
    <property type="project" value="UniProtKB-UniRule"/>
</dbReference>
<accession>A0A1B1MRJ3</accession>
<comment type="subunit">
    <text evidence="9">The DNA-dependent RNA polymerase used for intermediate and late genes expression consists of eight subunits 147 kDa, 133 kDa, 35 kDa, 30 kDa, 22 kDa, 19 kDa, 18 kDa and 7 kDa totalling more than 500 kDa in mass. The same holoenzyme, with the addition of the transcription-specificity factor RAP94, is used for early gene expression.</text>
</comment>
<evidence type="ECO:0000256" key="9">
    <source>
        <dbReference type="ARBA" id="ARBA00026040"/>
    </source>
</evidence>
<keyword evidence="13" id="KW-1185">Reference proteome</keyword>
<keyword evidence="5 11" id="KW-0808">Transferase</keyword>
<evidence type="ECO:0000256" key="8">
    <source>
        <dbReference type="ARBA" id="ARBA00023163"/>
    </source>
</evidence>
<dbReference type="Pfam" id="PF03396">
    <property type="entry name" value="Pox_RNA_pol_35"/>
    <property type="match status" value="1"/>
</dbReference>
<protein>
    <recommendedName>
        <fullName evidence="3 11">DNA-directed RNA polymerase 35 kDa subunit</fullName>
        <ecNumber evidence="2 11">2.7.7.6</ecNumber>
    </recommendedName>
</protein>
<dbReference type="GeneID" id="28340451"/>
<evidence type="ECO:0000256" key="7">
    <source>
        <dbReference type="ARBA" id="ARBA00022844"/>
    </source>
</evidence>
<name>A0A1B1MRJ3_9POXV</name>
<gene>
    <name evidence="12" type="ORF">PTPV-Aus-124</name>
</gene>
<dbReference type="OrthoDB" id="9366at10239"/>
<dbReference type="GO" id="GO:0019083">
    <property type="term" value="P:viral transcription"/>
    <property type="evidence" value="ECO:0007669"/>
    <property type="project" value="UniProtKB-UniRule"/>
</dbReference>
<dbReference type="RefSeq" id="YP_009268839.1">
    <property type="nucleotide sequence ID" value="NC_030656.1"/>
</dbReference>
<evidence type="ECO:0000256" key="1">
    <source>
        <dbReference type="ARBA" id="ARBA00010538"/>
    </source>
</evidence>
<sequence length="303" mass="35108">MHRKEIVLAIDLNKSLATFIKHEFGNKIRWPSLSIGVVLSNTTTSINEEWLTSVEAMPTKKVFYEYTKDIITNKVNFCVHIKYVQQSKINIVTMYDFDYYIIKDNKITKINKPSELKNTLLHSFQDFRQNNLQTIELIAFSSSTVISENLVNGLTFVDVEQFNKEYDNIKPSLPLERVWHLPFIVIAPNGKLKFYVETYSWIDTAKFFKEIIDILEDELIQSVRLHKLKTHSTDDQEVVKGVSMYNVTSGMLYVSDLVTMCVVNFFGGDVRLHSYHKIDIGALNIDAFIDEITKAFERIRALV</sequence>
<evidence type="ECO:0000256" key="4">
    <source>
        <dbReference type="ARBA" id="ARBA00022478"/>
    </source>
</evidence>
<dbReference type="InterPro" id="IPR005059">
    <property type="entry name" value="DNA-dir_RNA_pol_35kDa_poxviral"/>
</dbReference>
<keyword evidence="6 11" id="KW-0548">Nucleotidyltransferase</keyword>
<evidence type="ECO:0000313" key="13">
    <source>
        <dbReference type="Proteomes" id="UP000203626"/>
    </source>
</evidence>
<evidence type="ECO:0000256" key="6">
    <source>
        <dbReference type="ARBA" id="ARBA00022695"/>
    </source>
</evidence>
<evidence type="ECO:0000256" key="2">
    <source>
        <dbReference type="ARBA" id="ARBA00012418"/>
    </source>
</evidence>
<keyword evidence="8 11" id="KW-0804">Transcription</keyword>
<evidence type="ECO:0000256" key="10">
    <source>
        <dbReference type="ARBA" id="ARBA00048552"/>
    </source>
</evidence>
<keyword evidence="7 11" id="KW-0946">Virion</keyword>
<evidence type="ECO:0000256" key="3">
    <source>
        <dbReference type="ARBA" id="ARBA00016965"/>
    </source>
</evidence>
<evidence type="ECO:0000256" key="11">
    <source>
        <dbReference type="PIRNR" id="PIRNR000746"/>
    </source>
</evidence>
<dbReference type="EC" id="2.7.7.6" evidence="2 11"/>
<reference evidence="12 13" key="1">
    <citation type="journal article" date="2016" name="J. Gen. Virol.">
        <title>Genomic characterization of a novel poxvirus from a flying fox: evidence for a new genus?</title>
        <authorList>
            <person name="O'Dea M.A."/>
            <person name="Tu S.L."/>
            <person name="Pang S."/>
            <person name="De Ridder T."/>
            <person name="Jackson B."/>
            <person name="Upton C."/>
        </authorList>
    </citation>
    <scope>NUCLEOTIDE SEQUENCE [LARGE SCALE GENOMIC DNA]</scope>
    <source>
        <strain evidence="12 13">Australia</strain>
    </source>
</reference>
<dbReference type="PIRSF" id="PIRSF000746">
    <property type="entry name" value="Rpo35"/>
    <property type="match status" value="1"/>
</dbReference>
<comment type="catalytic activity">
    <reaction evidence="10 11">
        <text>RNA(n) + a ribonucleoside 5'-triphosphate = RNA(n+1) + diphosphate</text>
        <dbReference type="Rhea" id="RHEA:21248"/>
        <dbReference type="Rhea" id="RHEA-COMP:14527"/>
        <dbReference type="Rhea" id="RHEA-COMP:17342"/>
        <dbReference type="ChEBI" id="CHEBI:33019"/>
        <dbReference type="ChEBI" id="CHEBI:61557"/>
        <dbReference type="ChEBI" id="CHEBI:140395"/>
        <dbReference type="EC" id="2.7.7.6"/>
    </reaction>
</comment>
<organism evidence="12 13">
    <name type="scientific">Pteropox virus</name>
    <dbReference type="NCBI Taxonomy" id="1873698"/>
    <lineage>
        <taxon>Viruses</taxon>
        <taxon>Varidnaviria</taxon>
        <taxon>Bamfordvirae</taxon>
        <taxon>Nucleocytoviricota</taxon>
        <taxon>Pokkesviricetes</taxon>
        <taxon>Chitovirales</taxon>
        <taxon>Poxviridae</taxon>
        <taxon>Chordopoxvirinae</taxon>
        <taxon>Pteropopoxvirus</taxon>
        <taxon>Pteropopoxvirus pteropox</taxon>
    </lineage>
</organism>
<dbReference type="GO" id="GO:0003677">
    <property type="term" value="F:DNA binding"/>
    <property type="evidence" value="ECO:0007669"/>
    <property type="project" value="UniProtKB-UniRule"/>
</dbReference>
<proteinExistence type="inferred from homology"/>
<comment type="similarity">
    <text evidence="1 11">Belongs to the poxviridae DNA-directed RNA polymerase 35 kDa subunit family.</text>
</comment>
<dbReference type="Proteomes" id="UP000203626">
    <property type="component" value="Segment"/>
</dbReference>
<evidence type="ECO:0000313" key="12">
    <source>
        <dbReference type="EMBL" id="ANS71208.1"/>
    </source>
</evidence>
<dbReference type="GO" id="GO:0003899">
    <property type="term" value="F:DNA-directed RNA polymerase activity"/>
    <property type="evidence" value="ECO:0007669"/>
    <property type="project" value="UniProtKB-EC"/>
</dbReference>
<evidence type="ECO:0000256" key="5">
    <source>
        <dbReference type="ARBA" id="ARBA00022679"/>
    </source>
</evidence>
<dbReference type="EMBL" id="KU980965">
    <property type="protein sequence ID" value="ANS71208.1"/>
    <property type="molecule type" value="Genomic_DNA"/>
</dbReference>
<dbReference type="GO" id="GO:0000428">
    <property type="term" value="C:DNA-directed RNA polymerase complex"/>
    <property type="evidence" value="ECO:0007669"/>
    <property type="project" value="UniProtKB-UniRule"/>
</dbReference>
<comment type="function">
    <text evidence="11">Part of the DNA-dependent RNA polymerase which catalyzes the transcription of viral DNA into RNA using the four ribonucleoside triphosphates as substrates. Responsible for the transcription of early, intermediate and late genes.</text>
</comment>